<accession>K9EA04</accession>
<organism evidence="9 10">
    <name type="scientific">Alloiococcus otitis ATCC 51267</name>
    <dbReference type="NCBI Taxonomy" id="883081"/>
    <lineage>
        <taxon>Bacteria</taxon>
        <taxon>Bacillati</taxon>
        <taxon>Bacillota</taxon>
        <taxon>Bacilli</taxon>
        <taxon>Lactobacillales</taxon>
        <taxon>Carnobacteriaceae</taxon>
        <taxon>Alloiococcus</taxon>
    </lineage>
</organism>
<feature type="active site" description="Nucleophile" evidence="6">
    <location>
        <position position="14"/>
    </location>
</feature>
<feature type="binding site" evidence="7">
    <location>
        <begin position="47"/>
        <end position="49"/>
    </location>
    <ligand>
        <name>substrate</name>
    </ligand>
</feature>
<comment type="caution">
    <text evidence="9">The sequence shown here is derived from an EMBL/GenBank/DDBJ whole genome shotgun (WGS) entry which is preliminary data.</text>
</comment>
<dbReference type="InterPro" id="IPR006354">
    <property type="entry name" value="HAD-SF_hydro_IIA_hyp1"/>
</dbReference>
<evidence type="ECO:0000256" key="8">
    <source>
        <dbReference type="PIRSR" id="PIRSR000915-3"/>
    </source>
</evidence>
<feature type="binding site" evidence="8">
    <location>
        <position position="14"/>
    </location>
    <ligand>
        <name>Mg(2+)</name>
        <dbReference type="ChEBI" id="CHEBI:18420"/>
    </ligand>
</feature>
<dbReference type="CDD" id="cd07530">
    <property type="entry name" value="HAD_Pase_UmpH-like"/>
    <property type="match status" value="1"/>
</dbReference>
<dbReference type="NCBIfam" id="TIGR01457">
    <property type="entry name" value="HAD-SF-IIA-hyp2"/>
    <property type="match status" value="1"/>
</dbReference>
<feature type="binding site" evidence="8">
    <location>
        <position position="209"/>
    </location>
    <ligand>
        <name>Mg(2+)</name>
        <dbReference type="ChEBI" id="CHEBI:18420"/>
    </ligand>
</feature>
<dbReference type="EMBL" id="AGXA01000019">
    <property type="protein sequence ID" value="EKU93523.1"/>
    <property type="molecule type" value="Genomic_DNA"/>
</dbReference>
<dbReference type="PIRSF" id="PIRSF000915">
    <property type="entry name" value="PGP-type_phosphatase"/>
    <property type="match status" value="1"/>
</dbReference>
<dbReference type="OrthoDB" id="9810449at2"/>
<dbReference type="NCBIfam" id="TIGR01460">
    <property type="entry name" value="HAD-SF-IIA"/>
    <property type="match status" value="1"/>
</dbReference>
<comment type="function">
    <text evidence="5">Catalyzes the dephosphorylation of 2-6 carbon acid sugars in vitro.</text>
</comment>
<dbReference type="GO" id="GO:0005737">
    <property type="term" value="C:cytoplasm"/>
    <property type="evidence" value="ECO:0007669"/>
    <property type="project" value="TreeGrafter"/>
</dbReference>
<dbReference type="PATRIC" id="fig|883081.3.peg.935"/>
<dbReference type="SUPFAM" id="SSF56784">
    <property type="entry name" value="HAD-like"/>
    <property type="match status" value="1"/>
</dbReference>
<dbReference type="GO" id="GO:0016791">
    <property type="term" value="F:phosphatase activity"/>
    <property type="evidence" value="ECO:0007669"/>
    <property type="project" value="TreeGrafter"/>
</dbReference>
<evidence type="ECO:0000256" key="4">
    <source>
        <dbReference type="ARBA" id="ARBA00022842"/>
    </source>
</evidence>
<dbReference type="FunFam" id="3.40.50.1000:FF:000053">
    <property type="entry name" value="TIGR01457 family HAD hydrolase"/>
    <property type="match status" value="1"/>
</dbReference>
<dbReference type="Pfam" id="PF13242">
    <property type="entry name" value="Hydrolase_like"/>
    <property type="match status" value="1"/>
</dbReference>
<evidence type="ECO:0000256" key="6">
    <source>
        <dbReference type="PIRSR" id="PIRSR000915-1"/>
    </source>
</evidence>
<comment type="cofactor">
    <cofactor evidence="8">
        <name>Mg(2+)</name>
        <dbReference type="ChEBI" id="CHEBI:18420"/>
    </cofactor>
    <text evidence="8">Divalent metal ions. Mg(2+) is the most effective.</text>
</comment>
<dbReference type="Proteomes" id="UP000009875">
    <property type="component" value="Unassembled WGS sequence"/>
</dbReference>
<dbReference type="RefSeq" id="WP_003777891.1">
    <property type="nucleotide sequence ID" value="NZ_JH992959.1"/>
</dbReference>
<keyword evidence="2 5" id="KW-0479">Metal-binding</keyword>
<feature type="binding site" evidence="8">
    <location>
        <position position="16"/>
    </location>
    <ligand>
        <name>Mg(2+)</name>
        <dbReference type="ChEBI" id="CHEBI:18420"/>
    </ligand>
</feature>
<evidence type="ECO:0000256" key="1">
    <source>
        <dbReference type="ARBA" id="ARBA00006696"/>
    </source>
</evidence>
<gene>
    <name evidence="9" type="ORF">HMPREF9698_00939</name>
</gene>
<evidence type="ECO:0000256" key="3">
    <source>
        <dbReference type="ARBA" id="ARBA00022801"/>
    </source>
</evidence>
<dbReference type="HOGENOM" id="CLU_043473_1_1_9"/>
<name>K9EA04_9LACT</name>
<evidence type="ECO:0000256" key="7">
    <source>
        <dbReference type="PIRSR" id="PIRSR000915-2"/>
    </source>
</evidence>
<keyword evidence="10" id="KW-1185">Reference proteome</keyword>
<dbReference type="eggNOG" id="COG0647">
    <property type="taxonomic scope" value="Bacteria"/>
</dbReference>
<dbReference type="InterPro" id="IPR023214">
    <property type="entry name" value="HAD_sf"/>
</dbReference>
<dbReference type="AlphaFoldDB" id="K9EA04"/>
<dbReference type="SFLD" id="SFLDG01139">
    <property type="entry name" value="C2.A:_Pyridoxal_Phosphate_Phos"/>
    <property type="match status" value="1"/>
</dbReference>
<dbReference type="Pfam" id="PF13344">
    <property type="entry name" value="Hydrolase_6"/>
    <property type="match status" value="1"/>
</dbReference>
<keyword evidence="3 9" id="KW-0378">Hydrolase</keyword>
<feature type="active site" description="Proton donor" evidence="6">
    <location>
        <position position="16"/>
    </location>
</feature>
<dbReference type="InterPro" id="IPR036412">
    <property type="entry name" value="HAD-like_sf"/>
</dbReference>
<dbReference type="STRING" id="883081.HMPREF9698_00939"/>
<dbReference type="PANTHER" id="PTHR19288">
    <property type="entry name" value="4-NITROPHENYLPHOSPHATASE-RELATED"/>
    <property type="match status" value="1"/>
</dbReference>
<dbReference type="GO" id="GO:0046872">
    <property type="term" value="F:metal ion binding"/>
    <property type="evidence" value="ECO:0007669"/>
    <property type="project" value="UniProtKB-KW"/>
</dbReference>
<sequence>MSDEKQDYKGYLVDLDGTMYMGPDPIEEAGPFIDRLRQANLPFLFLSNNSTASPQDVADKLGKMGVQAQAEEVYTSSLATVDYLNSRPGDSVYIIGESGLLDAVEEAGYKWDEDQPDFVLVGLDRKVTYEKFNIATLAIQKGAEFICTNRDTNIPTDRGMSPSAGALAAFLERATGQEPKYIGKPEATIMDKGIERLGLAKEDVAMVGDNYDTDILAGINNGIDTILVFSGLTSPEELAEKDKQPTHTINSLDDWLTDV</sequence>
<dbReference type="SFLD" id="SFLDS00003">
    <property type="entry name" value="Haloacid_Dehalogenase"/>
    <property type="match status" value="1"/>
</dbReference>
<evidence type="ECO:0000313" key="10">
    <source>
        <dbReference type="Proteomes" id="UP000009875"/>
    </source>
</evidence>
<protein>
    <recommendedName>
        <fullName evidence="5">Acid sugar phosphatase</fullName>
        <ecNumber evidence="5">3.1.3.-</ecNumber>
    </recommendedName>
</protein>
<evidence type="ECO:0000256" key="5">
    <source>
        <dbReference type="PIRNR" id="PIRNR000915"/>
    </source>
</evidence>
<comment type="similarity">
    <text evidence="1 5">Belongs to the HAD-like hydrolase superfamily. NagD family.</text>
</comment>
<dbReference type="InterPro" id="IPR006357">
    <property type="entry name" value="HAD-SF_hydro_IIA"/>
</dbReference>
<proteinExistence type="inferred from homology"/>
<dbReference type="PANTHER" id="PTHR19288:SF46">
    <property type="entry name" value="HALOACID DEHALOGENASE-LIKE HYDROLASE DOMAIN-CONTAINING PROTEIN 2"/>
    <property type="match status" value="1"/>
</dbReference>
<keyword evidence="4 5" id="KW-0460">Magnesium</keyword>
<dbReference type="EC" id="3.1.3.-" evidence="5"/>
<dbReference type="Gene3D" id="3.40.50.1000">
    <property type="entry name" value="HAD superfamily/HAD-like"/>
    <property type="match status" value="2"/>
</dbReference>
<evidence type="ECO:0000256" key="2">
    <source>
        <dbReference type="ARBA" id="ARBA00022723"/>
    </source>
</evidence>
<feature type="binding site" evidence="7">
    <location>
        <position position="184"/>
    </location>
    <ligand>
        <name>substrate</name>
    </ligand>
</feature>
<evidence type="ECO:0000313" key="9">
    <source>
        <dbReference type="EMBL" id="EKU93523.1"/>
    </source>
</evidence>
<reference evidence="9 10" key="1">
    <citation type="submission" date="2012-09" db="EMBL/GenBank/DDBJ databases">
        <title>The Genome Sequence of Alloiococcus otitis ATCC 51267.</title>
        <authorList>
            <consortium name="The Broad Institute Genome Sequencing Platform"/>
            <person name="Earl A."/>
            <person name="Ward D."/>
            <person name="Feldgarden M."/>
            <person name="Gevers D."/>
            <person name="Huys G."/>
            <person name="Walker B."/>
            <person name="Young S.K."/>
            <person name="Zeng Q."/>
            <person name="Gargeya S."/>
            <person name="Fitzgerald M."/>
            <person name="Haas B."/>
            <person name="Abouelleil A."/>
            <person name="Alvarado L."/>
            <person name="Arachchi H.M."/>
            <person name="Berlin A.M."/>
            <person name="Chapman S.B."/>
            <person name="Goldberg J."/>
            <person name="Griggs A."/>
            <person name="Gujja S."/>
            <person name="Hansen M."/>
            <person name="Howarth C."/>
            <person name="Imamovic A."/>
            <person name="Larimer J."/>
            <person name="McCowen C."/>
            <person name="Montmayeur A."/>
            <person name="Murphy C."/>
            <person name="Neiman D."/>
            <person name="Pearson M."/>
            <person name="Priest M."/>
            <person name="Roberts A."/>
            <person name="Saif S."/>
            <person name="Shea T."/>
            <person name="Sisk P."/>
            <person name="Sykes S."/>
            <person name="Wortman J."/>
            <person name="Nusbaum C."/>
            <person name="Birren B."/>
        </authorList>
    </citation>
    <scope>NUCLEOTIDE SEQUENCE [LARGE SCALE GENOMIC DNA]</scope>
    <source>
        <strain evidence="9 10">ATCC 51267</strain>
    </source>
</reference>